<dbReference type="RefSeq" id="XP_009221337.1">
    <property type="nucleotide sequence ID" value="XM_009223073.1"/>
</dbReference>
<name>J3NVF9_GAET3</name>
<reference evidence="1" key="2">
    <citation type="submission" date="2010-07" db="EMBL/GenBank/DDBJ databases">
        <authorList>
            <consortium name="The Broad Institute Genome Sequencing Platform"/>
            <consortium name="Broad Institute Genome Sequencing Center for Infectious Disease"/>
            <person name="Ma L.-J."/>
            <person name="Dead R."/>
            <person name="Young S."/>
            <person name="Zeng Q."/>
            <person name="Koehrsen M."/>
            <person name="Alvarado L."/>
            <person name="Berlin A."/>
            <person name="Chapman S.B."/>
            <person name="Chen Z."/>
            <person name="Freedman E."/>
            <person name="Gellesch M."/>
            <person name="Goldberg J."/>
            <person name="Griggs A."/>
            <person name="Gujja S."/>
            <person name="Heilman E.R."/>
            <person name="Heiman D."/>
            <person name="Hepburn T."/>
            <person name="Howarth C."/>
            <person name="Jen D."/>
            <person name="Larson L."/>
            <person name="Mehta T."/>
            <person name="Neiman D."/>
            <person name="Pearson M."/>
            <person name="Roberts A."/>
            <person name="Saif S."/>
            <person name="Shea T."/>
            <person name="Shenoy N."/>
            <person name="Sisk P."/>
            <person name="Stolte C."/>
            <person name="Sykes S."/>
            <person name="Walk T."/>
            <person name="White J."/>
            <person name="Yandava C."/>
            <person name="Haas B."/>
            <person name="Nusbaum C."/>
            <person name="Birren B."/>
        </authorList>
    </citation>
    <scope>NUCLEOTIDE SEQUENCE</scope>
    <source>
        <strain evidence="1">R3-111a-1</strain>
    </source>
</reference>
<keyword evidence="3" id="KW-1185">Reference proteome</keyword>
<organism evidence="1">
    <name type="scientific">Gaeumannomyces tritici (strain R3-111a-1)</name>
    <name type="common">Wheat and barley take-all root rot fungus</name>
    <name type="synonym">Gaeumannomyces graminis var. tritici</name>
    <dbReference type="NCBI Taxonomy" id="644352"/>
    <lineage>
        <taxon>Eukaryota</taxon>
        <taxon>Fungi</taxon>
        <taxon>Dikarya</taxon>
        <taxon>Ascomycota</taxon>
        <taxon>Pezizomycotina</taxon>
        <taxon>Sordariomycetes</taxon>
        <taxon>Sordariomycetidae</taxon>
        <taxon>Magnaporthales</taxon>
        <taxon>Magnaporthaceae</taxon>
        <taxon>Gaeumannomyces</taxon>
    </lineage>
</organism>
<sequence length="84" mass="9438">MLLRIFVKAFIVLQIINLYPLKKPLLLSGIFTGKVRKTGRAKKALKITELEKGKIAITAQPLLQTPLPPRLTRLAKLTLAVLFF</sequence>
<dbReference type="Proteomes" id="UP000006039">
    <property type="component" value="Unassembled WGS sequence"/>
</dbReference>
<proteinExistence type="predicted"/>
<evidence type="ECO:0000313" key="3">
    <source>
        <dbReference type="Proteomes" id="UP000006039"/>
    </source>
</evidence>
<reference evidence="2" key="5">
    <citation type="submission" date="2018-04" db="UniProtKB">
        <authorList>
            <consortium name="EnsemblFungi"/>
        </authorList>
    </citation>
    <scope>IDENTIFICATION</scope>
    <source>
        <strain evidence="2">R3-111a-1</strain>
    </source>
</reference>
<reference evidence="2" key="4">
    <citation type="journal article" date="2015" name="G3 (Bethesda)">
        <title>Genome sequences of three phytopathogenic species of the Magnaporthaceae family of fungi.</title>
        <authorList>
            <person name="Okagaki L.H."/>
            <person name="Nunes C.C."/>
            <person name="Sailsbery J."/>
            <person name="Clay B."/>
            <person name="Brown D."/>
            <person name="John T."/>
            <person name="Oh Y."/>
            <person name="Young N."/>
            <person name="Fitzgerald M."/>
            <person name="Haas B.J."/>
            <person name="Zeng Q."/>
            <person name="Young S."/>
            <person name="Adiconis X."/>
            <person name="Fan L."/>
            <person name="Levin J.Z."/>
            <person name="Mitchell T.K."/>
            <person name="Okubara P.A."/>
            <person name="Farman M.L."/>
            <person name="Kohn L.M."/>
            <person name="Birren B."/>
            <person name="Ma L.-J."/>
            <person name="Dean R.A."/>
        </authorList>
    </citation>
    <scope>NUCLEOTIDE SEQUENCE</scope>
    <source>
        <strain evidence="2">R3-111a-1</strain>
    </source>
</reference>
<dbReference type="AlphaFoldDB" id="J3NVF9"/>
<protein>
    <submittedName>
        <fullName evidence="1 2">Uncharacterized protein</fullName>
    </submittedName>
</protein>
<reference evidence="1" key="3">
    <citation type="submission" date="2010-09" db="EMBL/GenBank/DDBJ databases">
        <title>Annotation of Gaeumannomyces graminis var. tritici R3-111a-1.</title>
        <authorList>
            <consortium name="The Broad Institute Genome Sequencing Platform"/>
            <person name="Ma L.-J."/>
            <person name="Dead R."/>
            <person name="Young S.K."/>
            <person name="Zeng Q."/>
            <person name="Gargeya S."/>
            <person name="Fitzgerald M."/>
            <person name="Haas B."/>
            <person name="Abouelleil A."/>
            <person name="Alvarado L."/>
            <person name="Arachchi H.M."/>
            <person name="Berlin A."/>
            <person name="Brown A."/>
            <person name="Chapman S.B."/>
            <person name="Chen Z."/>
            <person name="Dunbar C."/>
            <person name="Freedman E."/>
            <person name="Gearin G."/>
            <person name="Gellesch M."/>
            <person name="Goldberg J."/>
            <person name="Griggs A."/>
            <person name="Gujja S."/>
            <person name="Heiman D."/>
            <person name="Howarth C."/>
            <person name="Larson L."/>
            <person name="Lui A."/>
            <person name="MacDonald P.J.P."/>
            <person name="Mehta T."/>
            <person name="Montmayeur A."/>
            <person name="Murphy C."/>
            <person name="Neiman D."/>
            <person name="Pearson M."/>
            <person name="Priest M."/>
            <person name="Roberts A."/>
            <person name="Saif S."/>
            <person name="Shea T."/>
            <person name="Shenoy N."/>
            <person name="Sisk P."/>
            <person name="Stolte C."/>
            <person name="Sykes S."/>
            <person name="Yandava C."/>
            <person name="Wortman J."/>
            <person name="Nusbaum C."/>
            <person name="Birren B."/>
        </authorList>
    </citation>
    <scope>NUCLEOTIDE SEQUENCE</scope>
    <source>
        <strain evidence="1">R3-111a-1</strain>
    </source>
</reference>
<dbReference type="GeneID" id="20345732"/>
<dbReference type="EMBL" id="GL385397">
    <property type="protein sequence ID" value="EJT75337.1"/>
    <property type="molecule type" value="Genomic_DNA"/>
</dbReference>
<reference evidence="3" key="1">
    <citation type="submission" date="2010-07" db="EMBL/GenBank/DDBJ databases">
        <title>The genome sequence of Gaeumannomyces graminis var. tritici strain R3-111a-1.</title>
        <authorList>
            <consortium name="The Broad Institute Genome Sequencing Platform"/>
            <person name="Ma L.-J."/>
            <person name="Dead R."/>
            <person name="Young S."/>
            <person name="Zeng Q."/>
            <person name="Koehrsen M."/>
            <person name="Alvarado L."/>
            <person name="Berlin A."/>
            <person name="Chapman S.B."/>
            <person name="Chen Z."/>
            <person name="Freedman E."/>
            <person name="Gellesch M."/>
            <person name="Goldberg J."/>
            <person name="Griggs A."/>
            <person name="Gujja S."/>
            <person name="Heilman E.R."/>
            <person name="Heiman D."/>
            <person name="Hepburn T."/>
            <person name="Howarth C."/>
            <person name="Jen D."/>
            <person name="Larson L."/>
            <person name="Mehta T."/>
            <person name="Neiman D."/>
            <person name="Pearson M."/>
            <person name="Roberts A."/>
            <person name="Saif S."/>
            <person name="Shea T."/>
            <person name="Shenoy N."/>
            <person name="Sisk P."/>
            <person name="Stolte C."/>
            <person name="Sykes S."/>
            <person name="Walk T."/>
            <person name="White J."/>
            <person name="Yandava C."/>
            <person name="Haas B."/>
            <person name="Nusbaum C."/>
            <person name="Birren B."/>
        </authorList>
    </citation>
    <scope>NUCLEOTIDE SEQUENCE [LARGE SCALE GENOMIC DNA]</scope>
    <source>
        <strain evidence="3">R3-111a-1</strain>
    </source>
</reference>
<evidence type="ECO:0000313" key="2">
    <source>
        <dbReference type="EnsemblFungi" id="EJT75337"/>
    </source>
</evidence>
<dbReference type="VEuPathDB" id="FungiDB:GGTG_05274"/>
<accession>J3NVF9</accession>
<dbReference type="HOGENOM" id="CLU_2527582_0_0_1"/>
<evidence type="ECO:0000313" key="1">
    <source>
        <dbReference type="EMBL" id="EJT75337.1"/>
    </source>
</evidence>
<dbReference type="EnsemblFungi" id="EJT75337">
    <property type="protein sequence ID" value="EJT75337"/>
    <property type="gene ID" value="GGTG_05274"/>
</dbReference>
<gene>
    <name evidence="2" type="primary">20345732</name>
    <name evidence="1" type="ORF">GGTG_05274</name>
</gene>